<keyword evidence="1" id="KW-0732">Signal</keyword>
<gene>
    <name evidence="3" type="ORF">SAMN05660330_00657</name>
</gene>
<name>A0A1H0L475_9BACT</name>
<keyword evidence="4" id="KW-1185">Reference proteome</keyword>
<accession>A0A1H0L475</accession>
<organism evidence="3 4">
    <name type="scientific">Desulforhopalus singaporensis</name>
    <dbReference type="NCBI Taxonomy" id="91360"/>
    <lineage>
        <taxon>Bacteria</taxon>
        <taxon>Pseudomonadati</taxon>
        <taxon>Thermodesulfobacteriota</taxon>
        <taxon>Desulfobulbia</taxon>
        <taxon>Desulfobulbales</taxon>
        <taxon>Desulfocapsaceae</taxon>
        <taxon>Desulforhopalus</taxon>
    </lineage>
</organism>
<dbReference type="RefSeq" id="WP_092219760.1">
    <property type="nucleotide sequence ID" value="NZ_FNJI01000004.1"/>
</dbReference>
<reference evidence="3 4" key="1">
    <citation type="submission" date="2016-10" db="EMBL/GenBank/DDBJ databases">
        <authorList>
            <person name="de Groot N.N."/>
        </authorList>
    </citation>
    <scope>NUCLEOTIDE SEQUENCE [LARGE SCALE GENOMIC DNA]</scope>
    <source>
        <strain evidence="3 4">DSM 12130</strain>
    </source>
</reference>
<evidence type="ECO:0000313" key="3">
    <source>
        <dbReference type="EMBL" id="SDO62862.1"/>
    </source>
</evidence>
<dbReference type="AlphaFoldDB" id="A0A1H0L475"/>
<evidence type="ECO:0000256" key="1">
    <source>
        <dbReference type="SAM" id="SignalP"/>
    </source>
</evidence>
<feature type="domain" description="DUF547" evidence="2">
    <location>
        <begin position="74"/>
        <end position="187"/>
    </location>
</feature>
<proteinExistence type="predicted"/>
<dbReference type="OrthoDB" id="526867at2"/>
<feature type="chain" id="PRO_5011719103" description="DUF547 domain-containing protein" evidence="1">
    <location>
        <begin position="20"/>
        <end position="265"/>
    </location>
</feature>
<dbReference type="InterPro" id="IPR006869">
    <property type="entry name" value="DUF547"/>
</dbReference>
<dbReference type="EMBL" id="FNJI01000004">
    <property type="protein sequence ID" value="SDO62862.1"/>
    <property type="molecule type" value="Genomic_DNA"/>
</dbReference>
<dbReference type="PANTHER" id="PTHR46361">
    <property type="entry name" value="ELECTRON CARRIER/ PROTEIN DISULFIDE OXIDOREDUCTASE"/>
    <property type="match status" value="1"/>
</dbReference>
<dbReference type="PANTHER" id="PTHR46361:SF3">
    <property type="entry name" value="ELECTRON CARRIER_ PROTEIN DISULFIDE OXIDOREDUCTASE"/>
    <property type="match status" value="1"/>
</dbReference>
<evidence type="ECO:0000259" key="2">
    <source>
        <dbReference type="Pfam" id="PF04784"/>
    </source>
</evidence>
<protein>
    <recommendedName>
        <fullName evidence="2">DUF547 domain-containing protein</fullName>
    </recommendedName>
</protein>
<evidence type="ECO:0000313" key="4">
    <source>
        <dbReference type="Proteomes" id="UP000199073"/>
    </source>
</evidence>
<feature type="signal peptide" evidence="1">
    <location>
        <begin position="1"/>
        <end position="19"/>
    </location>
</feature>
<dbReference type="Pfam" id="PF04784">
    <property type="entry name" value="DUF547"/>
    <property type="match status" value="1"/>
</dbReference>
<dbReference type="Proteomes" id="UP000199073">
    <property type="component" value="Unassembled WGS sequence"/>
</dbReference>
<dbReference type="STRING" id="91360.SAMN05660330_00657"/>
<sequence length="265" mass="30764">MVKNLIVAAVLLFSAVADAQEFDHAVWDKLLRENVVVYRDGKVTRVDYRALAKRRHQLHLYLDQLAAVEKERFDTWDENEQLAFLINVYNSWTVELVLTRYPDLDSIKELGSLLRSPWKKKIIALFGGTYSLDDIEHGFIRGTDRYREVRIHFAVNCGSIGCPALRGEAYTGARLETQLEDATRLFLQDRDRNRLEDDVLKLSSLFKWYREDFAKGWQGYDSLAGFVANYRQDLGLSVQDARDLASGRLAVFFLEYDWRLNDLGR</sequence>